<dbReference type="AlphaFoldDB" id="A0A3G9JNZ7"/>
<dbReference type="OrthoDB" id="9760839at2"/>
<gene>
    <name evidence="3" type="ORF">SG0102_16470</name>
</gene>
<evidence type="ECO:0000256" key="1">
    <source>
        <dbReference type="SAM" id="Coils"/>
    </source>
</evidence>
<feature type="coiled-coil region" evidence="1">
    <location>
        <begin position="179"/>
        <end position="206"/>
    </location>
</feature>
<dbReference type="EMBL" id="AP019309">
    <property type="protein sequence ID" value="BBH26713.1"/>
    <property type="molecule type" value="Genomic_DNA"/>
</dbReference>
<evidence type="ECO:0000256" key="2">
    <source>
        <dbReference type="SAM" id="Phobius"/>
    </source>
</evidence>
<dbReference type="Proteomes" id="UP000268059">
    <property type="component" value="Chromosome"/>
</dbReference>
<dbReference type="InParanoid" id="A0A3G9JNZ7"/>
<dbReference type="RefSeq" id="WP_125119544.1">
    <property type="nucleotide sequence ID" value="NZ_AP019309.1"/>
</dbReference>
<accession>A0A3G9JNZ7</accession>
<name>A0A3G9JNZ7_9FIRM</name>
<feature type="transmembrane region" description="Helical" evidence="2">
    <location>
        <begin position="51"/>
        <end position="69"/>
    </location>
</feature>
<organism evidence="3 4">
    <name type="scientific">Intestinibaculum porci</name>
    <dbReference type="NCBI Taxonomy" id="2487118"/>
    <lineage>
        <taxon>Bacteria</taxon>
        <taxon>Bacillati</taxon>
        <taxon>Bacillota</taxon>
        <taxon>Erysipelotrichia</taxon>
        <taxon>Erysipelotrichales</taxon>
        <taxon>Erysipelotrichaceae</taxon>
        <taxon>Intestinibaculum</taxon>
    </lineage>
</organism>
<keyword evidence="4" id="KW-1185">Reference proteome</keyword>
<feature type="transmembrane region" description="Helical" evidence="2">
    <location>
        <begin position="27"/>
        <end position="44"/>
    </location>
</feature>
<sequence>MIITLILTLSALALLIGLIVLQSPLRFILMAICLLTLFTLSAAMDAYPSPLILMVLGGISEAYLLYVLYTHYHHQIHSFTIKAIIDELPEGICFTSLDGTVILMNAQMQALMNLFTHHPFYQEEVLERFDDNHYLHVHEKIYHYTRRQLAAYPMIEIMIHDVTETYKLNQVIINETEALAKSNEDLQAFQKQIDAYVRQKEVLAAKMHLHDDLSQCLLAVRAYFYDHAFSPKQLKTMWQETMIMMNQSEEKKINLWCELLQAASFAGVDLIKRGAFPFSYETLCMDLIHHCLSGLVFHQKGIHLYIQVKEEGLIMQSEGRLSPNALSVMEKQLDTKGTMKVETEPYLRIDIKWRNI</sequence>
<keyword evidence="2" id="KW-1133">Transmembrane helix</keyword>
<keyword evidence="2" id="KW-0472">Membrane</keyword>
<reference evidence="3 4" key="1">
    <citation type="submission" date="2018-11" db="EMBL/GenBank/DDBJ databases">
        <title>Novel Erysipelotrichaceae bacterium isolated from small intestine of a swine.</title>
        <authorList>
            <person name="Kim J.S."/>
            <person name="Choe H."/>
            <person name="Lee Y.R."/>
            <person name="Kim K.M."/>
            <person name="Park D.S."/>
        </authorList>
    </citation>
    <scope>NUCLEOTIDE SEQUENCE [LARGE SCALE GENOMIC DNA]</scope>
    <source>
        <strain evidence="3 4">SG0102</strain>
    </source>
</reference>
<keyword evidence="1" id="KW-0175">Coiled coil</keyword>
<proteinExistence type="predicted"/>
<evidence type="ECO:0000313" key="4">
    <source>
        <dbReference type="Proteomes" id="UP000268059"/>
    </source>
</evidence>
<keyword evidence="2" id="KW-0812">Transmembrane</keyword>
<dbReference type="KEGG" id="ebm:SG0102_16470"/>
<evidence type="ECO:0000313" key="3">
    <source>
        <dbReference type="EMBL" id="BBH26713.1"/>
    </source>
</evidence>
<protein>
    <submittedName>
        <fullName evidence="3">Uncharacterized protein</fullName>
    </submittedName>
</protein>